<protein>
    <recommendedName>
        <fullName evidence="4">Sensor histidine kinase</fullName>
    </recommendedName>
</protein>
<organism evidence="2 3">
    <name type="scientific">Rhodobacter flavimaris</name>
    <dbReference type="NCBI Taxonomy" id="2907145"/>
    <lineage>
        <taxon>Bacteria</taxon>
        <taxon>Pseudomonadati</taxon>
        <taxon>Pseudomonadota</taxon>
        <taxon>Alphaproteobacteria</taxon>
        <taxon>Rhodobacterales</taxon>
        <taxon>Rhodobacter group</taxon>
        <taxon>Rhodobacter</taxon>
    </lineage>
</organism>
<sequence length="243" mass="25800">MAVFLRLWAVAVATLALVVALFVGLAILNFKQIQTDLLGGRLAVLAEMTAEPFEAAARIGLPLGSVRNSAALLERARQSDDAIAGVYVIGADGAVIRATGDAALHVPPGNTEGTRWSWSDPDHLFSAVRIIGAAGQPLGAVVVEIDRRESTILVRAMAAELLTSALAIWSVMSALSGAGIWLWLRPQITAFRGAEEQIEAFEQDLWSGRATADRANSGDLGHALRAALSGYRHAMRDRGDEHG</sequence>
<keyword evidence="1" id="KW-0812">Transmembrane</keyword>
<dbReference type="Proteomes" id="UP001521181">
    <property type="component" value="Unassembled WGS sequence"/>
</dbReference>
<evidence type="ECO:0008006" key="4">
    <source>
        <dbReference type="Google" id="ProtNLM"/>
    </source>
</evidence>
<reference evidence="2 3" key="1">
    <citation type="submission" date="2021-12" db="EMBL/GenBank/DDBJ databases">
        <title>Sinirhodobacter sp. WL0062 is a bacterium isolated from seawater.</title>
        <authorList>
            <person name="Wang L."/>
            <person name="He W."/>
            <person name="Zhang D.-F."/>
        </authorList>
    </citation>
    <scope>NUCLEOTIDE SEQUENCE [LARGE SCALE GENOMIC DNA]</scope>
    <source>
        <strain evidence="2 3">WL0062</strain>
    </source>
</reference>
<keyword evidence="3" id="KW-1185">Reference proteome</keyword>
<feature type="transmembrane region" description="Helical" evidence="1">
    <location>
        <begin position="6"/>
        <end position="28"/>
    </location>
</feature>
<accession>A0ABS8Z1X6</accession>
<comment type="caution">
    <text evidence="2">The sequence shown here is derived from an EMBL/GenBank/DDBJ whole genome shotgun (WGS) entry which is preliminary data.</text>
</comment>
<evidence type="ECO:0000313" key="3">
    <source>
        <dbReference type="Proteomes" id="UP001521181"/>
    </source>
</evidence>
<keyword evidence="1" id="KW-1133">Transmembrane helix</keyword>
<evidence type="ECO:0000313" key="2">
    <source>
        <dbReference type="EMBL" id="MCE5974957.1"/>
    </source>
</evidence>
<gene>
    <name evidence="2" type="ORF">LZA78_15855</name>
</gene>
<evidence type="ECO:0000256" key="1">
    <source>
        <dbReference type="SAM" id="Phobius"/>
    </source>
</evidence>
<name>A0ABS8Z1X6_9RHOB</name>
<feature type="transmembrane region" description="Helical" evidence="1">
    <location>
        <begin position="161"/>
        <end position="184"/>
    </location>
</feature>
<proteinExistence type="predicted"/>
<dbReference type="RefSeq" id="WP_233677892.1">
    <property type="nucleotide sequence ID" value="NZ_JAJUOS010000015.1"/>
</dbReference>
<keyword evidence="1" id="KW-0472">Membrane</keyword>
<dbReference type="EMBL" id="JAJUOS010000015">
    <property type="protein sequence ID" value="MCE5974957.1"/>
    <property type="molecule type" value="Genomic_DNA"/>
</dbReference>